<sequence length="338" mass="35869">MYSNDKQGLWHAWLSVTLMALSQWPGALRSRARGLWLRIALPLMLGCALLGATSAASAATETVTYIHTDVSGSPLAATDSNGAVVWKESYRAYGERWLQQSGTGQQTQWFHGKEQDAGTGLQYFGARYYDPEVGRFLGVDPVDFQEGNLHSFNRFAYGNNNPVKYKDPDGGYAEAAVEALSLAIGIDSFRQNFNAGNRLAATVDGLGVAADVILTALPGIPGVAGLGIKSLREGGELAAKRSGTFTEISIEAKATRNSAHQLNVGSTQAQAIENLASNGYAKTMSKDGTVTIMISGDKTYRFYPQSTGGGVAGAKSGVPSASVSINDNIVTKLRFVGE</sequence>
<keyword evidence="2" id="KW-0812">Transmembrane</keyword>
<dbReference type="InterPro" id="IPR022385">
    <property type="entry name" value="Rhs_assc_core"/>
</dbReference>
<dbReference type="PANTHER" id="PTHR32305">
    <property type="match status" value="1"/>
</dbReference>
<feature type="domain" description="Teneurin-like YD-shell" evidence="3">
    <location>
        <begin position="65"/>
        <end position="163"/>
    </location>
</feature>
<dbReference type="AlphaFoldDB" id="A0A7T2S0U7"/>
<name>A0A7T2S0U7_DELAC</name>
<keyword evidence="1" id="KW-0677">Repeat</keyword>
<dbReference type="InterPro" id="IPR050708">
    <property type="entry name" value="T6SS_VgrG/RHS"/>
</dbReference>
<organism evidence="4 5">
    <name type="scientific">Delftia acidovorans</name>
    <name type="common">Pseudomonas acidovorans</name>
    <name type="synonym">Comamonas acidovorans</name>
    <dbReference type="NCBI Taxonomy" id="80866"/>
    <lineage>
        <taxon>Bacteria</taxon>
        <taxon>Pseudomonadati</taxon>
        <taxon>Pseudomonadota</taxon>
        <taxon>Betaproteobacteria</taxon>
        <taxon>Burkholderiales</taxon>
        <taxon>Comamonadaceae</taxon>
        <taxon>Delftia</taxon>
    </lineage>
</organism>
<dbReference type="RefSeq" id="WP_197954504.1">
    <property type="nucleotide sequence ID" value="NZ_CP065668.1"/>
</dbReference>
<protein>
    <submittedName>
        <fullName evidence="4">RHS domain-containing protein</fullName>
    </submittedName>
</protein>
<keyword evidence="2" id="KW-0472">Membrane</keyword>
<dbReference type="PANTHER" id="PTHR32305:SF17">
    <property type="entry name" value="TRNA NUCLEASE WAPA"/>
    <property type="match status" value="1"/>
</dbReference>
<evidence type="ECO:0000256" key="1">
    <source>
        <dbReference type="ARBA" id="ARBA00022737"/>
    </source>
</evidence>
<reference evidence="4 5" key="1">
    <citation type="submission" date="2020-12" db="EMBL/GenBank/DDBJ databases">
        <title>FDA dAtabase for Regulatory Grade micrObial Sequences (FDA-ARGOS): Supporting development and validation of Infectious Disease Dx tests.</title>
        <authorList>
            <person name="Sproer C."/>
            <person name="Gronow S."/>
            <person name="Severitt S."/>
            <person name="Schroder I."/>
            <person name="Tallon L."/>
            <person name="Sadzewicz L."/>
            <person name="Zhao X."/>
            <person name="Boylan J."/>
            <person name="Ott S."/>
            <person name="Bowen H."/>
            <person name="Vavikolanu K."/>
            <person name="Mehta A."/>
            <person name="Aluvathingal J."/>
            <person name="Nadendla S."/>
            <person name="Lowell S."/>
            <person name="Myers T."/>
            <person name="Yan Y."/>
            <person name="Sichtig H."/>
        </authorList>
    </citation>
    <scope>NUCLEOTIDE SEQUENCE [LARGE SCALE GENOMIC DNA]</scope>
    <source>
        <strain evidence="4 5">FDAARGOS_909</strain>
    </source>
</reference>
<dbReference type="Proteomes" id="UP000594778">
    <property type="component" value="Chromosome"/>
</dbReference>
<keyword evidence="2" id="KW-1133">Transmembrane helix</keyword>
<dbReference type="NCBIfam" id="TIGR03696">
    <property type="entry name" value="Rhs_assc_core"/>
    <property type="match status" value="1"/>
</dbReference>
<dbReference type="Gene3D" id="2.180.10.10">
    <property type="entry name" value="RHS repeat-associated core"/>
    <property type="match status" value="1"/>
</dbReference>
<dbReference type="InterPro" id="IPR056823">
    <property type="entry name" value="TEN-like_YD-shell"/>
</dbReference>
<dbReference type="Pfam" id="PF25023">
    <property type="entry name" value="TEN_YD-shell"/>
    <property type="match status" value="1"/>
</dbReference>
<feature type="transmembrane region" description="Helical" evidence="2">
    <location>
        <begin position="12"/>
        <end position="28"/>
    </location>
</feature>
<dbReference type="EMBL" id="CP065668">
    <property type="protein sequence ID" value="QPS06916.1"/>
    <property type="molecule type" value="Genomic_DNA"/>
</dbReference>
<accession>A0A7T2S0U7</accession>
<proteinExistence type="predicted"/>
<gene>
    <name evidence="4" type="ORF">I6G66_21790</name>
</gene>
<evidence type="ECO:0000313" key="5">
    <source>
        <dbReference type="Proteomes" id="UP000594778"/>
    </source>
</evidence>
<evidence type="ECO:0000256" key="2">
    <source>
        <dbReference type="SAM" id="Phobius"/>
    </source>
</evidence>
<evidence type="ECO:0000313" key="4">
    <source>
        <dbReference type="EMBL" id="QPS06916.1"/>
    </source>
</evidence>
<evidence type="ECO:0000259" key="3">
    <source>
        <dbReference type="Pfam" id="PF25023"/>
    </source>
</evidence>
<feature type="transmembrane region" description="Helical" evidence="2">
    <location>
        <begin position="35"/>
        <end position="56"/>
    </location>
</feature>